<evidence type="ECO:0008006" key="3">
    <source>
        <dbReference type="Google" id="ProtNLM"/>
    </source>
</evidence>
<gene>
    <name evidence="1" type="ORF">OIDMADRAFT_149652</name>
</gene>
<sequence>MTCPFLLPPPEIASRLPLLQTPYKISEAGPDPIRDLERFLSLDTAECSRLLSVYFSKLHGSLPILDALNFNEAKSPKLLVGAMVAASTYSEGLKYHAKLTSLVINALFSSLLPCVEPHSRVPVRQLDLNLVSLKAAAITVNHLLICDICESSVSIAGQINSLVASQIQQMDLFKASMLYRAQTPFGNRKPDPSVLREEADT</sequence>
<organism evidence="1 2">
    <name type="scientific">Oidiodendron maius (strain Zn)</name>
    <dbReference type="NCBI Taxonomy" id="913774"/>
    <lineage>
        <taxon>Eukaryota</taxon>
        <taxon>Fungi</taxon>
        <taxon>Dikarya</taxon>
        <taxon>Ascomycota</taxon>
        <taxon>Pezizomycotina</taxon>
        <taxon>Leotiomycetes</taxon>
        <taxon>Leotiomycetes incertae sedis</taxon>
        <taxon>Myxotrichaceae</taxon>
        <taxon>Oidiodendron</taxon>
    </lineage>
</organism>
<dbReference type="EMBL" id="KN832893">
    <property type="protein sequence ID" value="KIM93701.1"/>
    <property type="molecule type" value="Genomic_DNA"/>
</dbReference>
<dbReference type="AlphaFoldDB" id="A0A0C3GTI9"/>
<accession>A0A0C3GTI9</accession>
<dbReference type="InParanoid" id="A0A0C3GTI9"/>
<reference evidence="1 2" key="1">
    <citation type="submission" date="2014-04" db="EMBL/GenBank/DDBJ databases">
        <authorList>
            <consortium name="DOE Joint Genome Institute"/>
            <person name="Kuo A."/>
            <person name="Martino E."/>
            <person name="Perotto S."/>
            <person name="Kohler A."/>
            <person name="Nagy L.G."/>
            <person name="Floudas D."/>
            <person name="Copeland A."/>
            <person name="Barry K.W."/>
            <person name="Cichocki N."/>
            <person name="Veneault-Fourrey C."/>
            <person name="LaButti K."/>
            <person name="Lindquist E.A."/>
            <person name="Lipzen A."/>
            <person name="Lundell T."/>
            <person name="Morin E."/>
            <person name="Murat C."/>
            <person name="Sun H."/>
            <person name="Tunlid A."/>
            <person name="Henrissat B."/>
            <person name="Grigoriev I.V."/>
            <person name="Hibbett D.S."/>
            <person name="Martin F."/>
            <person name="Nordberg H.P."/>
            <person name="Cantor M.N."/>
            <person name="Hua S.X."/>
        </authorList>
    </citation>
    <scope>NUCLEOTIDE SEQUENCE [LARGE SCALE GENOMIC DNA]</scope>
    <source>
        <strain evidence="1 2">Zn</strain>
    </source>
</reference>
<keyword evidence="2" id="KW-1185">Reference proteome</keyword>
<evidence type="ECO:0000313" key="2">
    <source>
        <dbReference type="Proteomes" id="UP000054321"/>
    </source>
</evidence>
<proteinExistence type="predicted"/>
<name>A0A0C3GTI9_OIDMZ</name>
<dbReference type="HOGENOM" id="CLU_1360793_0_0_1"/>
<evidence type="ECO:0000313" key="1">
    <source>
        <dbReference type="EMBL" id="KIM93701.1"/>
    </source>
</evidence>
<reference evidence="2" key="2">
    <citation type="submission" date="2015-01" db="EMBL/GenBank/DDBJ databases">
        <title>Evolutionary Origins and Diversification of the Mycorrhizal Mutualists.</title>
        <authorList>
            <consortium name="DOE Joint Genome Institute"/>
            <consortium name="Mycorrhizal Genomics Consortium"/>
            <person name="Kohler A."/>
            <person name="Kuo A."/>
            <person name="Nagy L.G."/>
            <person name="Floudas D."/>
            <person name="Copeland A."/>
            <person name="Barry K.W."/>
            <person name="Cichocki N."/>
            <person name="Veneault-Fourrey C."/>
            <person name="LaButti K."/>
            <person name="Lindquist E.A."/>
            <person name="Lipzen A."/>
            <person name="Lundell T."/>
            <person name="Morin E."/>
            <person name="Murat C."/>
            <person name="Riley R."/>
            <person name="Ohm R."/>
            <person name="Sun H."/>
            <person name="Tunlid A."/>
            <person name="Henrissat B."/>
            <person name="Grigoriev I.V."/>
            <person name="Hibbett D.S."/>
            <person name="Martin F."/>
        </authorList>
    </citation>
    <scope>NUCLEOTIDE SEQUENCE [LARGE SCALE GENOMIC DNA]</scope>
    <source>
        <strain evidence="2">Zn</strain>
    </source>
</reference>
<protein>
    <recommendedName>
        <fullName evidence="3">Transcription factor domain-containing protein</fullName>
    </recommendedName>
</protein>
<dbReference type="Proteomes" id="UP000054321">
    <property type="component" value="Unassembled WGS sequence"/>
</dbReference>